<evidence type="ECO:0000256" key="1">
    <source>
        <dbReference type="ARBA" id="ARBA00001946"/>
    </source>
</evidence>
<dbReference type="CDD" id="cd00685">
    <property type="entry name" value="Trans_IPPS_HT"/>
    <property type="match status" value="1"/>
</dbReference>
<dbReference type="InterPro" id="IPR008949">
    <property type="entry name" value="Isoprenoid_synthase_dom_sf"/>
</dbReference>
<keyword evidence="6" id="KW-0414">Isoprene biosynthesis</keyword>
<evidence type="ECO:0000256" key="7">
    <source>
        <dbReference type="RuleBase" id="RU004466"/>
    </source>
</evidence>
<keyword evidence="3 7" id="KW-0808">Transferase</keyword>
<evidence type="ECO:0000256" key="3">
    <source>
        <dbReference type="ARBA" id="ARBA00022679"/>
    </source>
</evidence>
<dbReference type="FunFam" id="1.10.600.10:FF:000001">
    <property type="entry name" value="Geranylgeranyl diphosphate synthase"/>
    <property type="match status" value="1"/>
</dbReference>
<dbReference type="Gene3D" id="1.10.600.10">
    <property type="entry name" value="Farnesyl Diphosphate Synthase"/>
    <property type="match status" value="1"/>
</dbReference>
<dbReference type="PANTHER" id="PTHR43281:SF1">
    <property type="entry name" value="FARNESYL DIPHOSPHATE SYNTHASE"/>
    <property type="match status" value="1"/>
</dbReference>
<keyword evidence="4" id="KW-0479">Metal-binding</keyword>
<dbReference type="GO" id="GO:0046872">
    <property type="term" value="F:metal ion binding"/>
    <property type="evidence" value="ECO:0007669"/>
    <property type="project" value="UniProtKB-KW"/>
</dbReference>
<evidence type="ECO:0000256" key="2">
    <source>
        <dbReference type="ARBA" id="ARBA00006706"/>
    </source>
</evidence>
<dbReference type="SUPFAM" id="SSF48576">
    <property type="entry name" value="Terpenoid synthases"/>
    <property type="match status" value="1"/>
</dbReference>
<dbReference type="InterPro" id="IPR000092">
    <property type="entry name" value="Polyprenyl_synt"/>
</dbReference>
<dbReference type="GO" id="GO:0004337">
    <property type="term" value="F:(2E,6E)-farnesyl diphosphate synthase activity"/>
    <property type="evidence" value="ECO:0007669"/>
    <property type="project" value="UniProtKB-EC"/>
</dbReference>
<dbReference type="Proteomes" id="UP000077037">
    <property type="component" value="Unassembled WGS sequence"/>
</dbReference>
<dbReference type="PANTHER" id="PTHR43281">
    <property type="entry name" value="FARNESYL DIPHOSPHATE SYNTHASE"/>
    <property type="match status" value="1"/>
</dbReference>
<organism evidence="8 9">
    <name type="scientific">Bordetella ansorpii</name>
    <dbReference type="NCBI Taxonomy" id="288768"/>
    <lineage>
        <taxon>Bacteria</taxon>
        <taxon>Pseudomonadati</taxon>
        <taxon>Pseudomonadota</taxon>
        <taxon>Betaproteobacteria</taxon>
        <taxon>Burkholderiales</taxon>
        <taxon>Alcaligenaceae</taxon>
        <taxon>Bordetella</taxon>
    </lineage>
</organism>
<name>A0A157QC25_9BORD</name>
<evidence type="ECO:0000313" key="9">
    <source>
        <dbReference type="Proteomes" id="UP000077037"/>
    </source>
</evidence>
<dbReference type="EC" id="2.5.1.10" evidence="8"/>
<dbReference type="PROSITE" id="PS00444">
    <property type="entry name" value="POLYPRENYL_SYNTHASE_2"/>
    <property type="match status" value="1"/>
</dbReference>
<dbReference type="RefSeq" id="WP_066415819.1">
    <property type="nucleotide sequence ID" value="NZ_FKBS01000017.1"/>
</dbReference>
<dbReference type="EMBL" id="FKBS01000017">
    <property type="protein sequence ID" value="SAI43140.1"/>
    <property type="molecule type" value="Genomic_DNA"/>
</dbReference>
<dbReference type="InterPro" id="IPR033749">
    <property type="entry name" value="Polyprenyl_synt_CS"/>
</dbReference>
<dbReference type="GO" id="GO:0005737">
    <property type="term" value="C:cytoplasm"/>
    <property type="evidence" value="ECO:0007669"/>
    <property type="project" value="UniProtKB-ARBA"/>
</dbReference>
<dbReference type="NCBIfam" id="NF045485">
    <property type="entry name" value="FPPsyn"/>
    <property type="match status" value="1"/>
</dbReference>
<dbReference type="SFLD" id="SFLDS00005">
    <property type="entry name" value="Isoprenoid_Synthase_Type_I"/>
    <property type="match status" value="1"/>
</dbReference>
<gene>
    <name evidence="8" type="primary">ispA</name>
    <name evidence="8" type="ORF">SAMEA1982600_03508</name>
</gene>
<sequence length="303" mass="31788">MKQNQLAFADWLQECAEHVEHVLDELLPAADAAPARLHEAMRYAVLGGGKRVRAALVYAAGHACPISGSTVAVDASLDRAAAAVELIHAYSLVHDDLPCMDDDTLRRGRPTTHIQFDEATAMLAGDAMQPLAFELLAEMPIAPALGLQATRVLARAAGSLGMAGGQAIDLGSVGRTLSREELQTMHSMKTGAMLACSVSLGGIVAGASSSVRQALDAYAQAIGLAFQVVDDVLDVTADSASLGKTPGKDAADNKPTYVSLLGLEEARRFARELGETAHRALEPLGEGGARLAQLADFIVLRDR</sequence>
<protein>
    <submittedName>
        <fullName evidence="8">Geranyltranstransferase</fullName>
        <ecNumber evidence="8">2.5.1.10</ecNumber>
    </submittedName>
</protein>
<evidence type="ECO:0000256" key="6">
    <source>
        <dbReference type="ARBA" id="ARBA00023229"/>
    </source>
</evidence>
<evidence type="ECO:0000313" key="8">
    <source>
        <dbReference type="EMBL" id="SAI43140.1"/>
    </source>
</evidence>
<dbReference type="Pfam" id="PF00348">
    <property type="entry name" value="polyprenyl_synt"/>
    <property type="match status" value="1"/>
</dbReference>
<comment type="similarity">
    <text evidence="2 7">Belongs to the FPP/GGPP synthase family.</text>
</comment>
<dbReference type="PROSITE" id="PS00723">
    <property type="entry name" value="POLYPRENYL_SYNTHASE_1"/>
    <property type="match status" value="1"/>
</dbReference>
<dbReference type="OrthoDB" id="9805316at2"/>
<dbReference type="GO" id="GO:0016114">
    <property type="term" value="P:terpenoid biosynthetic process"/>
    <property type="evidence" value="ECO:0007669"/>
    <property type="project" value="UniProtKB-ARBA"/>
</dbReference>
<comment type="cofactor">
    <cofactor evidence="1">
        <name>Mg(2+)</name>
        <dbReference type="ChEBI" id="CHEBI:18420"/>
    </cofactor>
</comment>
<dbReference type="InterPro" id="IPR053378">
    <property type="entry name" value="Prenyl_diphosphate_synthase"/>
</dbReference>
<dbReference type="AlphaFoldDB" id="A0A157QC25"/>
<accession>A0A157QC25</accession>
<evidence type="ECO:0000256" key="4">
    <source>
        <dbReference type="ARBA" id="ARBA00022723"/>
    </source>
</evidence>
<evidence type="ECO:0000256" key="5">
    <source>
        <dbReference type="ARBA" id="ARBA00022842"/>
    </source>
</evidence>
<dbReference type="SFLD" id="SFLDG01017">
    <property type="entry name" value="Polyprenyl_Transferase_Like"/>
    <property type="match status" value="1"/>
</dbReference>
<keyword evidence="5" id="KW-0460">Magnesium</keyword>
<reference evidence="8 9" key="1">
    <citation type="submission" date="2016-03" db="EMBL/GenBank/DDBJ databases">
        <authorList>
            <consortium name="Pathogen Informatics"/>
        </authorList>
    </citation>
    <scope>NUCLEOTIDE SEQUENCE [LARGE SCALE GENOMIC DNA]</scope>
    <source>
        <strain evidence="8 9">NCTC13364</strain>
    </source>
</reference>
<proteinExistence type="inferred from homology"/>